<dbReference type="InterPro" id="IPR000253">
    <property type="entry name" value="FHA_dom"/>
</dbReference>
<keyword evidence="1" id="KW-0597">Phosphoprotein</keyword>
<gene>
    <name evidence="4" type="ORF">BSZ40_07450</name>
</gene>
<name>A0A1Q5PUW6_9ACTO</name>
<evidence type="ECO:0000313" key="5">
    <source>
        <dbReference type="Proteomes" id="UP000185612"/>
    </source>
</evidence>
<dbReference type="Pfam" id="PF00498">
    <property type="entry name" value="FHA"/>
    <property type="match status" value="1"/>
</dbReference>
<accession>A0A1Q5PUW6</accession>
<evidence type="ECO:0000256" key="1">
    <source>
        <dbReference type="ARBA" id="ARBA00022553"/>
    </source>
</evidence>
<dbReference type="AlphaFoldDB" id="A0A1Q5PUW6"/>
<dbReference type="PROSITE" id="PS50006">
    <property type="entry name" value="FHA_DOMAIN"/>
    <property type="match status" value="1"/>
</dbReference>
<dbReference type="SUPFAM" id="SSF49879">
    <property type="entry name" value="SMAD/FHA domain"/>
    <property type="match status" value="1"/>
</dbReference>
<sequence>MLLGPGSWSSARRIWSRLEQGIDPHKAVEDGQDVLIISNDGERRFLYRRGNIAVDASQSYDMVEIAWEEDSGGWYGAFVPATAEIEASVDGPCYRGLLPLTSGMATAFSIRLAGVKNTNDDAPAPKVAAHASDTPPPASPKKATVVEEAPRPEPAALPGPVLEPVESPESQPYSTDALAGLDDAKTEALSVPLHVLPDVNDQSFAFSADLPAPVGHEPIVDLPTVPYTANPDDTIAQLPGEHFGNLTPPNSPDMEDRTLTQEQYQALVGDGPVSNAATPVLPGAGPAVDLVVSTGHRIALERSAVLGREPRSDVYGVGTNPHMVALPSPAGEISRVHAAFVRHGSGFAVVDLGAANGTSVLRSGVSHKLVAHTPLLLEQGDIVDIGEGVTAWLEPRL</sequence>
<evidence type="ECO:0000259" key="3">
    <source>
        <dbReference type="PROSITE" id="PS50006"/>
    </source>
</evidence>
<comment type="caution">
    <text evidence="4">The sequence shown here is derived from an EMBL/GenBank/DDBJ whole genome shotgun (WGS) entry which is preliminary data.</text>
</comment>
<reference evidence="5" key="1">
    <citation type="submission" date="2016-12" db="EMBL/GenBank/DDBJ databases">
        <authorList>
            <person name="Meng X."/>
        </authorList>
    </citation>
    <scope>NUCLEOTIDE SEQUENCE [LARGE SCALE GENOMIC DNA]</scope>
    <source>
        <strain evidence="5">DSM 20732</strain>
    </source>
</reference>
<dbReference type="STRING" id="52770.BSZ40_07450"/>
<dbReference type="Gene3D" id="2.60.200.20">
    <property type="match status" value="1"/>
</dbReference>
<keyword evidence="5" id="KW-1185">Reference proteome</keyword>
<organism evidence="4 5">
    <name type="scientific">Buchananella hordeovulneris</name>
    <dbReference type="NCBI Taxonomy" id="52770"/>
    <lineage>
        <taxon>Bacteria</taxon>
        <taxon>Bacillati</taxon>
        <taxon>Actinomycetota</taxon>
        <taxon>Actinomycetes</taxon>
        <taxon>Actinomycetales</taxon>
        <taxon>Actinomycetaceae</taxon>
        <taxon>Buchananella</taxon>
    </lineage>
</organism>
<dbReference type="InParanoid" id="A0A1Q5PUW6"/>
<dbReference type="InterPro" id="IPR008984">
    <property type="entry name" value="SMAD_FHA_dom_sf"/>
</dbReference>
<dbReference type="Proteomes" id="UP000185612">
    <property type="component" value="Unassembled WGS sequence"/>
</dbReference>
<evidence type="ECO:0000256" key="2">
    <source>
        <dbReference type="SAM" id="MobiDB-lite"/>
    </source>
</evidence>
<feature type="region of interest" description="Disordered" evidence="2">
    <location>
        <begin position="121"/>
        <end position="176"/>
    </location>
</feature>
<dbReference type="CDD" id="cd00060">
    <property type="entry name" value="FHA"/>
    <property type="match status" value="1"/>
</dbReference>
<dbReference type="EMBL" id="MQVS01000007">
    <property type="protein sequence ID" value="OKL51394.1"/>
    <property type="molecule type" value="Genomic_DNA"/>
</dbReference>
<evidence type="ECO:0000313" key="4">
    <source>
        <dbReference type="EMBL" id="OKL51394.1"/>
    </source>
</evidence>
<protein>
    <recommendedName>
        <fullName evidence="3">FHA domain-containing protein</fullName>
    </recommendedName>
</protein>
<feature type="domain" description="FHA" evidence="3">
    <location>
        <begin position="304"/>
        <end position="360"/>
    </location>
</feature>
<proteinExistence type="predicted"/>